<sequence>MARRSSSTTPSRGGRTGAVAAAVLGLLAVGAGTGVAAAGSGPVWSVGPPGVARFTSVQAAVDAVPPGNTRPVTITVAPGRYRELVTVPADKPYITLRGATGAARDVVITYDNSAGTRKPDGTTYGTSGSASVLIEANDFRAEHVTFENAFDEQAHAGESGHQAVALRLTGDRAVFVNTRFLGNQDTLYLNSPSTGQISRAYLRDCYVEGDVDFIFGRGTAVFDGGEIRSLDRGSTSNNGYVTAASTALANPYGFLFHRSRFTSDAPAGTVHLGRPWHAGGDPNAVGQVVVRESALAAHIRSSPWTDMSGWPWRDARFFEYRNTGPGATPASDRPQLSDAQAPDYTVRRYLAGSDGWAPVTR</sequence>
<dbReference type="GO" id="GO:0030599">
    <property type="term" value="F:pectinesterase activity"/>
    <property type="evidence" value="ECO:0007669"/>
    <property type="project" value="UniProtKB-UniRule"/>
</dbReference>
<dbReference type="EMBL" id="JAMTCK010000007">
    <property type="protein sequence ID" value="MCP2166444.1"/>
    <property type="molecule type" value="Genomic_DNA"/>
</dbReference>
<accession>A0AAE3KHH2</accession>
<dbReference type="GO" id="GO:0009279">
    <property type="term" value="C:cell outer membrane"/>
    <property type="evidence" value="ECO:0007669"/>
    <property type="project" value="TreeGrafter"/>
</dbReference>
<evidence type="ECO:0000256" key="5">
    <source>
        <dbReference type="RuleBase" id="RU000589"/>
    </source>
</evidence>
<dbReference type="Pfam" id="PF01095">
    <property type="entry name" value="Pectinesterase"/>
    <property type="match status" value="1"/>
</dbReference>
<dbReference type="InterPro" id="IPR012334">
    <property type="entry name" value="Pectin_lyas_fold"/>
</dbReference>
<feature type="active site" evidence="4">
    <location>
        <position position="212"/>
    </location>
</feature>
<dbReference type="EC" id="3.1.1.11" evidence="5"/>
<comment type="pathway">
    <text evidence="5">Glycan metabolism; pectin degradation; 2-dehydro-3-deoxy-D-gluconate from pectin: step 1/5.</text>
</comment>
<evidence type="ECO:0000256" key="3">
    <source>
        <dbReference type="ARBA" id="ARBA00023085"/>
    </source>
</evidence>
<dbReference type="GO" id="GO:0045490">
    <property type="term" value="P:pectin catabolic process"/>
    <property type="evidence" value="ECO:0007669"/>
    <property type="project" value="UniProtKB-UniRule"/>
</dbReference>
<evidence type="ECO:0000259" key="7">
    <source>
        <dbReference type="Pfam" id="PF01095"/>
    </source>
</evidence>
<keyword evidence="9" id="KW-1185">Reference proteome</keyword>
<dbReference type="GO" id="GO:0042545">
    <property type="term" value="P:cell wall modification"/>
    <property type="evidence" value="ECO:0007669"/>
    <property type="project" value="UniProtKB-UniRule"/>
</dbReference>
<dbReference type="AlphaFoldDB" id="A0AAE3KHH2"/>
<dbReference type="InterPro" id="IPR011050">
    <property type="entry name" value="Pectin_lyase_fold/virulence"/>
</dbReference>
<evidence type="ECO:0000256" key="6">
    <source>
        <dbReference type="SAM" id="MobiDB-lite"/>
    </source>
</evidence>
<proteinExistence type="inferred from homology"/>
<gene>
    <name evidence="8" type="ORF">LX83_003312</name>
</gene>
<dbReference type="InterPro" id="IPR000070">
    <property type="entry name" value="Pectinesterase_cat"/>
</dbReference>
<dbReference type="InterPro" id="IPR033131">
    <property type="entry name" value="Pectinesterase_Asp_AS"/>
</dbReference>
<comment type="catalytic activity">
    <reaction evidence="5">
        <text>[(1-&gt;4)-alpha-D-galacturonosyl methyl ester](n) + n H2O = [(1-&gt;4)-alpha-D-galacturonosyl](n) + n methanol + n H(+)</text>
        <dbReference type="Rhea" id="RHEA:22380"/>
        <dbReference type="Rhea" id="RHEA-COMP:14570"/>
        <dbReference type="Rhea" id="RHEA-COMP:14573"/>
        <dbReference type="ChEBI" id="CHEBI:15377"/>
        <dbReference type="ChEBI" id="CHEBI:15378"/>
        <dbReference type="ChEBI" id="CHEBI:17790"/>
        <dbReference type="ChEBI" id="CHEBI:140522"/>
        <dbReference type="ChEBI" id="CHEBI:140523"/>
        <dbReference type="EC" id="3.1.1.11"/>
    </reaction>
</comment>
<name>A0AAE3KHH2_9PSEU</name>
<evidence type="ECO:0000313" key="9">
    <source>
        <dbReference type="Proteomes" id="UP001206128"/>
    </source>
</evidence>
<protein>
    <recommendedName>
        <fullName evidence="5">Pectinesterase</fullName>
        <ecNumber evidence="5">3.1.1.11</ecNumber>
    </recommendedName>
</protein>
<evidence type="ECO:0000313" key="8">
    <source>
        <dbReference type="EMBL" id="MCP2166444.1"/>
    </source>
</evidence>
<evidence type="ECO:0000256" key="2">
    <source>
        <dbReference type="ARBA" id="ARBA00022801"/>
    </source>
</evidence>
<feature type="region of interest" description="Disordered" evidence="6">
    <location>
        <begin position="323"/>
        <end position="342"/>
    </location>
</feature>
<keyword evidence="2 5" id="KW-0378">Hydrolase</keyword>
<dbReference type="PANTHER" id="PTHR31321:SF57">
    <property type="entry name" value="PECTINESTERASE 53-RELATED"/>
    <property type="match status" value="1"/>
</dbReference>
<feature type="domain" description="Pectinesterase catalytic" evidence="7">
    <location>
        <begin position="46"/>
        <end position="352"/>
    </location>
</feature>
<evidence type="ECO:0000256" key="4">
    <source>
        <dbReference type="PROSITE-ProRule" id="PRU10040"/>
    </source>
</evidence>
<keyword evidence="3 5" id="KW-0063">Aspartyl esterase</keyword>
<dbReference type="PROSITE" id="PS00503">
    <property type="entry name" value="PECTINESTERASE_2"/>
    <property type="match status" value="1"/>
</dbReference>
<dbReference type="SUPFAM" id="SSF51126">
    <property type="entry name" value="Pectin lyase-like"/>
    <property type="match status" value="1"/>
</dbReference>
<reference evidence="8" key="1">
    <citation type="submission" date="2022-06" db="EMBL/GenBank/DDBJ databases">
        <title>Genomic Encyclopedia of Archaeal and Bacterial Type Strains, Phase II (KMG-II): from individual species to whole genera.</title>
        <authorList>
            <person name="Goeker M."/>
        </authorList>
    </citation>
    <scope>NUCLEOTIDE SEQUENCE</scope>
    <source>
        <strain evidence="8">DSM 43935</strain>
    </source>
</reference>
<comment type="caution">
    <text evidence="8">The sequence shown here is derived from an EMBL/GenBank/DDBJ whole genome shotgun (WGS) entry which is preliminary data.</text>
</comment>
<dbReference type="PANTHER" id="PTHR31321">
    <property type="entry name" value="ACYL-COA THIOESTER HYDROLASE YBHC-RELATED"/>
    <property type="match status" value="1"/>
</dbReference>
<dbReference type="RefSeq" id="WP_253772324.1">
    <property type="nucleotide sequence ID" value="NZ_JAMTCK010000007.1"/>
</dbReference>
<comment type="similarity">
    <text evidence="1">Belongs to the pectinesterase family.</text>
</comment>
<dbReference type="Gene3D" id="2.160.20.10">
    <property type="entry name" value="Single-stranded right-handed beta-helix, Pectin lyase-like"/>
    <property type="match status" value="1"/>
</dbReference>
<evidence type="ECO:0000256" key="1">
    <source>
        <dbReference type="ARBA" id="ARBA00008891"/>
    </source>
</evidence>
<organism evidence="8 9">
    <name type="scientific">Goodfellowiella coeruleoviolacea</name>
    <dbReference type="NCBI Taxonomy" id="334858"/>
    <lineage>
        <taxon>Bacteria</taxon>
        <taxon>Bacillati</taxon>
        <taxon>Actinomycetota</taxon>
        <taxon>Actinomycetes</taxon>
        <taxon>Pseudonocardiales</taxon>
        <taxon>Pseudonocardiaceae</taxon>
        <taxon>Goodfellowiella</taxon>
    </lineage>
</organism>
<dbReference type="Proteomes" id="UP001206128">
    <property type="component" value="Unassembled WGS sequence"/>
</dbReference>